<dbReference type="EMBL" id="OVEO01000016">
    <property type="protein sequence ID" value="SPR01187.1"/>
    <property type="molecule type" value="Genomic_DNA"/>
</dbReference>
<evidence type="ECO:0000256" key="1">
    <source>
        <dbReference type="SAM" id="Phobius"/>
    </source>
</evidence>
<keyword evidence="1" id="KW-0812">Transmembrane</keyword>
<protein>
    <submittedName>
        <fullName evidence="2">Uncharacterized protein</fullName>
    </submittedName>
</protein>
<keyword evidence="1" id="KW-1133">Transmembrane helix</keyword>
<gene>
    <name evidence="2" type="ORF">PLBR_LOCUS8402</name>
</gene>
<feature type="transmembrane region" description="Helical" evidence="1">
    <location>
        <begin position="25"/>
        <end position="42"/>
    </location>
</feature>
<dbReference type="GO" id="GO:0046404">
    <property type="term" value="F:ATP-dependent polydeoxyribonucleotide 5'-hydroxyl-kinase activity"/>
    <property type="evidence" value="ECO:0007669"/>
    <property type="project" value="TreeGrafter"/>
</dbReference>
<dbReference type="InterPro" id="IPR027417">
    <property type="entry name" value="P-loop_NTPase"/>
</dbReference>
<dbReference type="Gene3D" id="3.40.50.300">
    <property type="entry name" value="P-loop containing nucleotide triphosphate hydrolases"/>
    <property type="match status" value="1"/>
</dbReference>
<keyword evidence="1" id="KW-0472">Membrane</keyword>
<name>A0A3P3YLX4_PLABS</name>
<feature type="transmembrane region" description="Helical" evidence="1">
    <location>
        <begin position="107"/>
        <end position="134"/>
    </location>
</feature>
<dbReference type="Proteomes" id="UP000290189">
    <property type="component" value="Unassembled WGS sequence"/>
</dbReference>
<sequence length="457" mass="50502">MPASAASLGLDLAVVRRRAISTWRTRLLLLCAVQIACTMVAFASGYWFMMFTMFVGLLAGIYGSLFSKHEFVFVHLALLLLSELTNISLLALILLDYPVGSITSSPLSIQLLIVFLAVEIVFALPATFYCAFYLHQSLRAAVVSLTFGPVNVGQSSAAVSLPTGDEPYYYPLPGTETAAPGGLTRTRDAGDFVMASEHQDQQAAAAGGGNVDVSVIGPEETEEDSWRYFDLDLETRIRRFVANSNRDISAELLKMSPRQWARLKRALIAFTLRIRRPMATARFPDDPRMMVLTCGFPGSGKSFFAEAVVAAPPEGRFVRINQDILGSRKKCVAATRRALTAGQSVIIDRTNITQQHRAVFLEIAREMNVGFCAVITFDVPPIVCRARILSRNFHPTLKAEPASIDILRRFVNEFERPSLEEGFHQAIRIVETADADRLVRAVLERVSPNPIPWETNT</sequence>
<evidence type="ECO:0000313" key="3">
    <source>
        <dbReference type="Proteomes" id="UP000290189"/>
    </source>
</evidence>
<keyword evidence="2" id="KW-0496">Mitochondrion</keyword>
<dbReference type="GO" id="GO:0006281">
    <property type="term" value="P:DNA repair"/>
    <property type="evidence" value="ECO:0007669"/>
    <property type="project" value="TreeGrafter"/>
</dbReference>
<reference evidence="2 3" key="1">
    <citation type="submission" date="2018-03" db="EMBL/GenBank/DDBJ databases">
        <authorList>
            <person name="Fogelqvist J."/>
        </authorList>
    </citation>
    <scope>NUCLEOTIDE SEQUENCE [LARGE SCALE GENOMIC DNA]</scope>
</reference>
<dbReference type="SUPFAM" id="SSF52540">
    <property type="entry name" value="P-loop containing nucleoside triphosphate hydrolases"/>
    <property type="match status" value="1"/>
</dbReference>
<organism evidence="2 3">
    <name type="scientific">Plasmodiophora brassicae</name>
    <name type="common">Clubroot disease agent</name>
    <dbReference type="NCBI Taxonomy" id="37360"/>
    <lineage>
        <taxon>Eukaryota</taxon>
        <taxon>Sar</taxon>
        <taxon>Rhizaria</taxon>
        <taxon>Endomyxa</taxon>
        <taxon>Phytomyxea</taxon>
        <taxon>Plasmodiophorida</taxon>
        <taxon>Plasmodiophoridae</taxon>
        <taxon>Plasmodiophora</taxon>
    </lineage>
</organism>
<evidence type="ECO:0000313" key="2">
    <source>
        <dbReference type="EMBL" id="SPR01187.1"/>
    </source>
</evidence>
<dbReference type="GO" id="GO:0046403">
    <property type="term" value="F:polynucleotide 3'-phosphatase activity"/>
    <property type="evidence" value="ECO:0007669"/>
    <property type="project" value="TreeGrafter"/>
</dbReference>
<dbReference type="PANTHER" id="PTHR12083">
    <property type="entry name" value="BIFUNCTIONAL POLYNUCLEOTIDE PHOSPHATASE/KINASE"/>
    <property type="match status" value="1"/>
</dbReference>
<dbReference type="PANTHER" id="PTHR12083:SF9">
    <property type="entry name" value="BIFUNCTIONAL POLYNUCLEOTIDE PHOSPHATASE_KINASE"/>
    <property type="match status" value="1"/>
</dbReference>
<proteinExistence type="predicted"/>
<geneLocation type="mitochondrion" evidence="2"/>
<dbReference type="Pfam" id="PF13671">
    <property type="entry name" value="AAA_33"/>
    <property type="match status" value="1"/>
</dbReference>
<dbReference type="GO" id="GO:0003690">
    <property type="term" value="F:double-stranded DNA binding"/>
    <property type="evidence" value="ECO:0007669"/>
    <property type="project" value="TreeGrafter"/>
</dbReference>
<feature type="transmembrane region" description="Helical" evidence="1">
    <location>
        <begin position="48"/>
        <end position="65"/>
    </location>
</feature>
<dbReference type="AlphaFoldDB" id="A0A3P3YLX4"/>
<accession>A0A3P3YLX4</accession>
<feature type="transmembrane region" description="Helical" evidence="1">
    <location>
        <begin position="72"/>
        <end position="95"/>
    </location>
</feature>